<keyword evidence="3" id="KW-1185">Reference proteome</keyword>
<feature type="transmembrane region" description="Helical" evidence="1">
    <location>
        <begin position="245"/>
        <end position="268"/>
    </location>
</feature>
<evidence type="ECO:0000313" key="2">
    <source>
        <dbReference type="EMBL" id="MDT8902284.1"/>
    </source>
</evidence>
<evidence type="ECO:0000256" key="1">
    <source>
        <dbReference type="SAM" id="Phobius"/>
    </source>
</evidence>
<keyword evidence="1" id="KW-0812">Transmembrane</keyword>
<sequence length="320" mass="34231">MSATVSVKPLVESGLLTAITVVLGSISFYMPVAGLVLVFILPLPIALLGVRHGIRWSILSTLATALFSAVLLNPLHAIIMIVSFGISGITMGHCLRSGYSPLKTLLLGAVAAMLSIAAGFLIGLHLMGVNIIDMQASAVRKGMEWALAHSRPGGPVSAQYADKIDAITRLYLIVYPAGFAVSALIFSYINLAVARVVLARLEHPIASFPPLRRWTMPGWLVIAYGAALLASYYGQAKNIALVYNLGLNLQLATNSLLLIQGLAGFAHLARKYSLPRWASIVLVTLLFSHELLTQLLLLAGLFDLAFDLRKLRPPRTGSAG</sequence>
<comment type="caution">
    <text evidence="2">The sequence shown here is derived from an EMBL/GenBank/DDBJ whole genome shotgun (WGS) entry which is preliminary data.</text>
</comment>
<feature type="transmembrane region" description="Helical" evidence="1">
    <location>
        <begin position="170"/>
        <end position="194"/>
    </location>
</feature>
<feature type="transmembrane region" description="Helical" evidence="1">
    <location>
        <begin position="214"/>
        <end position="233"/>
    </location>
</feature>
<dbReference type="RefSeq" id="WP_413780769.1">
    <property type="nucleotide sequence ID" value="NZ_JAUOZS010000001.1"/>
</dbReference>
<organism evidence="2 3">
    <name type="scientific">Anaeroselena agilis</name>
    <dbReference type="NCBI Taxonomy" id="3063788"/>
    <lineage>
        <taxon>Bacteria</taxon>
        <taxon>Bacillati</taxon>
        <taxon>Bacillota</taxon>
        <taxon>Negativicutes</taxon>
        <taxon>Acetonemataceae</taxon>
        <taxon>Anaeroselena</taxon>
    </lineage>
</organism>
<evidence type="ECO:0000313" key="3">
    <source>
        <dbReference type="Proteomes" id="UP001254848"/>
    </source>
</evidence>
<proteinExistence type="predicted"/>
<feature type="transmembrane region" description="Helical" evidence="1">
    <location>
        <begin position="106"/>
        <end position="132"/>
    </location>
</feature>
<dbReference type="PANTHER" id="PTHR41324">
    <property type="entry name" value="MEMBRANE PROTEIN-RELATED"/>
    <property type="match status" value="1"/>
</dbReference>
<dbReference type="Proteomes" id="UP001254848">
    <property type="component" value="Unassembled WGS sequence"/>
</dbReference>
<keyword evidence="1" id="KW-1133">Transmembrane helix</keyword>
<feature type="transmembrane region" description="Helical" evidence="1">
    <location>
        <begin position="280"/>
        <end position="306"/>
    </location>
</feature>
<accession>A0ABU3NZR3</accession>
<feature type="transmembrane region" description="Helical" evidence="1">
    <location>
        <begin position="62"/>
        <end position="86"/>
    </location>
</feature>
<dbReference type="PANTHER" id="PTHR41324:SF1">
    <property type="entry name" value="DUF2232 DOMAIN-CONTAINING PROTEIN"/>
    <property type="match status" value="1"/>
</dbReference>
<feature type="transmembrane region" description="Helical" evidence="1">
    <location>
        <begin position="28"/>
        <end position="50"/>
    </location>
</feature>
<dbReference type="EMBL" id="JAUOZS010000001">
    <property type="protein sequence ID" value="MDT8902284.1"/>
    <property type="molecule type" value="Genomic_DNA"/>
</dbReference>
<protein>
    <submittedName>
        <fullName evidence="2">YybS family protein</fullName>
    </submittedName>
</protein>
<keyword evidence="1" id="KW-0472">Membrane</keyword>
<dbReference type="InterPro" id="IPR018710">
    <property type="entry name" value="DUF2232"/>
</dbReference>
<reference evidence="2 3" key="1">
    <citation type="submission" date="2023-07" db="EMBL/GenBank/DDBJ databases">
        <title>The novel representative of Negativicutes class, Anaeroselena agilis gen. nov. sp. nov.</title>
        <authorList>
            <person name="Prokofeva M.I."/>
            <person name="Elcheninov A.G."/>
            <person name="Klyukina A."/>
            <person name="Kublanov I.V."/>
            <person name="Frolov E.N."/>
            <person name="Podosokorskaya O.A."/>
        </authorList>
    </citation>
    <scope>NUCLEOTIDE SEQUENCE [LARGE SCALE GENOMIC DNA]</scope>
    <source>
        <strain evidence="2 3">4137-cl</strain>
    </source>
</reference>
<gene>
    <name evidence="2" type="ORF">Q4T40_13600</name>
</gene>
<name>A0ABU3NZR3_9FIRM</name>
<dbReference type="Pfam" id="PF09991">
    <property type="entry name" value="DUF2232"/>
    <property type="match status" value="1"/>
</dbReference>